<name>A0A0K2UTD8_LEPSM</name>
<proteinExistence type="predicted"/>
<dbReference type="EMBL" id="HACA01023959">
    <property type="protein sequence ID" value="CDW41320.1"/>
    <property type="molecule type" value="Transcribed_RNA"/>
</dbReference>
<evidence type="ECO:0000313" key="1">
    <source>
        <dbReference type="EMBL" id="CDW41320.1"/>
    </source>
</evidence>
<reference evidence="1" key="1">
    <citation type="submission" date="2014-05" db="EMBL/GenBank/DDBJ databases">
        <authorList>
            <person name="Chronopoulou M."/>
        </authorList>
    </citation>
    <scope>NUCLEOTIDE SEQUENCE</scope>
    <source>
        <tissue evidence="1">Whole organism</tissue>
    </source>
</reference>
<organism evidence="1">
    <name type="scientific">Lepeophtheirus salmonis</name>
    <name type="common">Salmon louse</name>
    <name type="synonym">Caligus salmonis</name>
    <dbReference type="NCBI Taxonomy" id="72036"/>
    <lineage>
        <taxon>Eukaryota</taxon>
        <taxon>Metazoa</taxon>
        <taxon>Ecdysozoa</taxon>
        <taxon>Arthropoda</taxon>
        <taxon>Crustacea</taxon>
        <taxon>Multicrustacea</taxon>
        <taxon>Hexanauplia</taxon>
        <taxon>Copepoda</taxon>
        <taxon>Siphonostomatoida</taxon>
        <taxon>Caligidae</taxon>
        <taxon>Lepeophtheirus</taxon>
    </lineage>
</organism>
<dbReference type="AlphaFoldDB" id="A0A0K2UTD8"/>
<accession>A0A0K2UTD8</accession>
<protein>
    <submittedName>
        <fullName evidence="1">Uncharacterized protein</fullName>
    </submittedName>
</protein>
<sequence length="18" mass="2155">MLCSVFLFGEIFIRIIRP</sequence>